<proteinExistence type="predicted"/>
<dbReference type="RefSeq" id="WP_144868412.1">
    <property type="nucleotide sequence ID" value="NZ_LR213851.1"/>
</dbReference>
<name>A0A563W5C8_9CYAN</name>
<organism evidence="1 2">
    <name type="scientific">Hyella patelloides LEGE 07179</name>
    <dbReference type="NCBI Taxonomy" id="945734"/>
    <lineage>
        <taxon>Bacteria</taxon>
        <taxon>Bacillati</taxon>
        <taxon>Cyanobacteriota</taxon>
        <taxon>Cyanophyceae</taxon>
        <taxon>Pleurocapsales</taxon>
        <taxon>Hyellaceae</taxon>
        <taxon>Hyella</taxon>
    </lineage>
</organism>
<dbReference type="Proteomes" id="UP000320055">
    <property type="component" value="Unassembled WGS sequence"/>
</dbReference>
<evidence type="ECO:0000313" key="2">
    <source>
        <dbReference type="Proteomes" id="UP000320055"/>
    </source>
</evidence>
<sequence length="228" mass="26888">MTILTRAEFDRQCEISLEFDRIDYNFQGFDEVRRSFTQWSDDSYKWAEFASGVHLGLFDEAIYRDYSIKNKHDEFQMLVSKFYLSGHHAVVSPGIENVEAEYLEKAGQNYLFYLPNIKEIEQSFAGTSMQEVRIHLDLNFLRSFVSKLDDVPQQLRPLIEQDDAPRFHRSVGKVTPMMRTIIKQMWQHPYQSAIRRSLPLRDRPYLFRRESLGTISNAAFSISRIRTV</sequence>
<gene>
    <name evidence="1" type="ORF">H1P_940005</name>
</gene>
<reference evidence="1 2" key="1">
    <citation type="submission" date="2019-01" db="EMBL/GenBank/DDBJ databases">
        <authorList>
            <person name="Brito A."/>
        </authorList>
    </citation>
    <scope>NUCLEOTIDE SEQUENCE [LARGE SCALE GENOMIC DNA]</scope>
    <source>
        <strain evidence="1">1</strain>
    </source>
</reference>
<keyword evidence="2" id="KW-1185">Reference proteome</keyword>
<evidence type="ECO:0000313" key="1">
    <source>
        <dbReference type="EMBL" id="VEP18865.1"/>
    </source>
</evidence>
<protein>
    <submittedName>
        <fullName evidence="1">Regulatory protein</fullName>
    </submittedName>
</protein>
<dbReference type="EMBL" id="CAACVJ010000703">
    <property type="protein sequence ID" value="VEP18865.1"/>
    <property type="molecule type" value="Genomic_DNA"/>
</dbReference>
<accession>A0A563W5C8</accession>
<dbReference type="OrthoDB" id="7544370at2"/>
<dbReference type="AlphaFoldDB" id="A0A563W5C8"/>